<reference evidence="1" key="1">
    <citation type="submission" date="2020-04" db="EMBL/GenBank/DDBJ databases">
        <authorList>
            <person name="Alioto T."/>
            <person name="Alioto T."/>
            <person name="Gomez Garrido J."/>
        </authorList>
    </citation>
    <scope>NUCLEOTIDE SEQUENCE</scope>
    <source>
        <strain evidence="1">A484AB</strain>
    </source>
</reference>
<comment type="caution">
    <text evidence="1">The sequence shown here is derived from an EMBL/GenBank/DDBJ whole genome shotgun (WGS) entry which is preliminary data.</text>
</comment>
<evidence type="ECO:0000313" key="1">
    <source>
        <dbReference type="EMBL" id="CAB4030023.1"/>
    </source>
</evidence>
<dbReference type="InterPro" id="IPR043502">
    <property type="entry name" value="DNA/RNA_pol_sf"/>
</dbReference>
<dbReference type="EMBL" id="CACRXK020016567">
    <property type="protein sequence ID" value="CAB4030023.1"/>
    <property type="molecule type" value="Genomic_DNA"/>
</dbReference>
<evidence type="ECO:0000313" key="2">
    <source>
        <dbReference type="Proteomes" id="UP001152795"/>
    </source>
</evidence>
<dbReference type="AlphaFoldDB" id="A0A7D9JI72"/>
<proteinExistence type="predicted"/>
<dbReference type="OrthoDB" id="2425134at2759"/>
<name>A0A7D9JI72_PARCT</name>
<protein>
    <submittedName>
        <fullName evidence="1">Uncharacterized protein</fullName>
    </submittedName>
</protein>
<sequence>MRTCPEMLSPYCKQLSEDLKLGSVAVAKLVPNLNDKTEYIVYYRNLKLYLGLGMELTEIHRALTFQQSPWLKAYTDFNTERRKYATNDFETYFYKLMNNAVFGKTVENLRKRVNV</sequence>
<keyword evidence="2" id="KW-1185">Reference proteome</keyword>
<dbReference type="SUPFAM" id="SSF56672">
    <property type="entry name" value="DNA/RNA polymerases"/>
    <property type="match status" value="1"/>
</dbReference>
<gene>
    <name evidence="1" type="ORF">PACLA_8A043150</name>
</gene>
<organism evidence="1 2">
    <name type="scientific">Paramuricea clavata</name>
    <name type="common">Red gorgonian</name>
    <name type="synonym">Violescent sea-whip</name>
    <dbReference type="NCBI Taxonomy" id="317549"/>
    <lineage>
        <taxon>Eukaryota</taxon>
        <taxon>Metazoa</taxon>
        <taxon>Cnidaria</taxon>
        <taxon>Anthozoa</taxon>
        <taxon>Octocorallia</taxon>
        <taxon>Malacalcyonacea</taxon>
        <taxon>Plexauridae</taxon>
        <taxon>Paramuricea</taxon>
    </lineage>
</organism>
<feature type="non-terminal residue" evidence="1">
    <location>
        <position position="115"/>
    </location>
</feature>
<dbReference type="Proteomes" id="UP001152795">
    <property type="component" value="Unassembled WGS sequence"/>
</dbReference>
<accession>A0A7D9JI72</accession>